<dbReference type="PANTHER" id="PTHR35333:SF3">
    <property type="entry name" value="BETA-LACTAMASE-TYPE TRANSPEPTIDASE FOLD CONTAINING PROTEIN"/>
    <property type="match status" value="1"/>
</dbReference>
<evidence type="ECO:0000256" key="2">
    <source>
        <dbReference type="ARBA" id="ARBA00009009"/>
    </source>
</evidence>
<dbReference type="GO" id="GO:0030655">
    <property type="term" value="P:beta-lactam antibiotic catabolic process"/>
    <property type="evidence" value="ECO:0007669"/>
    <property type="project" value="InterPro"/>
</dbReference>
<sequence>MKKKIIILLTLFLCCMPSFSQIDRDRIEKIIHGKKASVGVAILYKDKMFLISNGNKYPLMSVFKFHVAVAALKEMEYKGIALDSTVCIKAEQMHKNTYSPLRERYPDQDFQISYGSLIEYTASLSDNNTCDILIDFVGGISKVEAYIHTLGISDIQLTETEYTMHQNLDNCYRNWSTPQSVVALLKKVYTENVLSQEHFLFLEQAMLSTPTGKNKLRAGLPECIALAHKTGQSGRTDSNVLIGDNDAGIVYLPSGEKCYIAVLIKDSKETDAENASIIADIAKEVYNSLINPDNTH</sequence>
<evidence type="ECO:0000313" key="6">
    <source>
        <dbReference type="EMBL" id="KMM30730.1"/>
    </source>
</evidence>
<reference evidence="6 7" key="1">
    <citation type="submission" date="2015-06" db="EMBL/GenBank/DDBJ databases">
        <title>Draft Genome Sequence of Parabacteroides goldsteinii with Putative Novel Metallo-Beta-Lactamases Isolated from a Blood Culture from a Human Patient.</title>
        <authorList>
            <person name="Krogh T.J."/>
            <person name="Agergaard C.N."/>
            <person name="Moller-Jensen J."/>
            <person name="Justesen U.S."/>
        </authorList>
    </citation>
    <scope>NUCLEOTIDE SEQUENCE [LARGE SCALE GENOMIC DNA]</scope>
    <source>
        <strain evidence="6 7">910340</strain>
    </source>
</reference>
<evidence type="ECO:0000259" key="5">
    <source>
        <dbReference type="Pfam" id="PF13354"/>
    </source>
</evidence>
<evidence type="ECO:0000256" key="3">
    <source>
        <dbReference type="ARBA" id="ARBA00012865"/>
    </source>
</evidence>
<dbReference type="Proteomes" id="UP000036166">
    <property type="component" value="Unassembled WGS sequence"/>
</dbReference>
<keyword evidence="4" id="KW-0732">Signal</keyword>
<name>A0A0J6CBE0_9BACT</name>
<dbReference type="EC" id="3.5.2.6" evidence="3"/>
<dbReference type="PATRIC" id="fig|328812.4.peg.1414"/>
<proteinExistence type="inferred from homology"/>
<dbReference type="InterPro" id="IPR045155">
    <property type="entry name" value="Beta-lactam_cat"/>
</dbReference>
<accession>A0A0J6CBE0</accession>
<dbReference type="Gene3D" id="3.40.710.10">
    <property type="entry name" value="DD-peptidase/beta-lactamase superfamily"/>
    <property type="match status" value="1"/>
</dbReference>
<evidence type="ECO:0000256" key="1">
    <source>
        <dbReference type="ARBA" id="ARBA00001526"/>
    </source>
</evidence>
<feature type="domain" description="Beta-lactamase class A catalytic" evidence="5">
    <location>
        <begin position="47"/>
        <end position="263"/>
    </location>
</feature>
<organism evidence="6 7">
    <name type="scientific">Parabacteroides goldsteinii</name>
    <dbReference type="NCBI Taxonomy" id="328812"/>
    <lineage>
        <taxon>Bacteria</taxon>
        <taxon>Pseudomonadati</taxon>
        <taxon>Bacteroidota</taxon>
        <taxon>Bacteroidia</taxon>
        <taxon>Bacteroidales</taxon>
        <taxon>Tannerellaceae</taxon>
        <taxon>Parabacteroides</taxon>
    </lineage>
</organism>
<dbReference type="InterPro" id="IPR000871">
    <property type="entry name" value="Beta-lactam_class-A"/>
</dbReference>
<gene>
    <name evidence="6" type="ORF">ACM15_26385</name>
</gene>
<evidence type="ECO:0000256" key="4">
    <source>
        <dbReference type="SAM" id="SignalP"/>
    </source>
</evidence>
<dbReference type="InterPro" id="IPR012338">
    <property type="entry name" value="Beta-lactam/transpept-like"/>
</dbReference>
<comment type="caution">
    <text evidence="6">The sequence shown here is derived from an EMBL/GenBank/DDBJ whole genome shotgun (WGS) entry which is preliminary data.</text>
</comment>
<comment type="similarity">
    <text evidence="2">Belongs to the class-A beta-lactamase family.</text>
</comment>
<feature type="chain" id="PRO_5005269021" description="beta-lactamase" evidence="4">
    <location>
        <begin position="21"/>
        <end position="296"/>
    </location>
</feature>
<dbReference type="GO" id="GO:0046677">
    <property type="term" value="P:response to antibiotic"/>
    <property type="evidence" value="ECO:0007669"/>
    <property type="project" value="InterPro"/>
</dbReference>
<dbReference type="PRINTS" id="PR00118">
    <property type="entry name" value="BLACTAMASEA"/>
</dbReference>
<dbReference type="PANTHER" id="PTHR35333">
    <property type="entry name" value="BETA-LACTAMASE"/>
    <property type="match status" value="1"/>
</dbReference>
<evidence type="ECO:0000313" key="7">
    <source>
        <dbReference type="Proteomes" id="UP000036166"/>
    </source>
</evidence>
<dbReference type="SUPFAM" id="SSF56601">
    <property type="entry name" value="beta-lactamase/transpeptidase-like"/>
    <property type="match status" value="1"/>
</dbReference>
<comment type="catalytic activity">
    <reaction evidence="1">
        <text>a beta-lactam + H2O = a substituted beta-amino acid</text>
        <dbReference type="Rhea" id="RHEA:20401"/>
        <dbReference type="ChEBI" id="CHEBI:15377"/>
        <dbReference type="ChEBI" id="CHEBI:35627"/>
        <dbReference type="ChEBI" id="CHEBI:140347"/>
        <dbReference type="EC" id="3.5.2.6"/>
    </reaction>
</comment>
<dbReference type="EMBL" id="LFJV01000160">
    <property type="protein sequence ID" value="KMM30730.1"/>
    <property type="molecule type" value="Genomic_DNA"/>
</dbReference>
<dbReference type="RefSeq" id="WP_048318082.1">
    <property type="nucleotide sequence ID" value="NZ_LFJV01000160.1"/>
</dbReference>
<dbReference type="NCBIfam" id="NF033103">
    <property type="entry name" value="bla_class_A"/>
    <property type="match status" value="1"/>
</dbReference>
<feature type="signal peptide" evidence="4">
    <location>
        <begin position="1"/>
        <end position="20"/>
    </location>
</feature>
<protein>
    <recommendedName>
        <fullName evidence="3">beta-lactamase</fullName>
        <ecNumber evidence="3">3.5.2.6</ecNumber>
    </recommendedName>
</protein>
<dbReference type="GO" id="GO:0008800">
    <property type="term" value="F:beta-lactamase activity"/>
    <property type="evidence" value="ECO:0007669"/>
    <property type="project" value="UniProtKB-EC"/>
</dbReference>
<dbReference type="AlphaFoldDB" id="A0A0J6CBE0"/>
<dbReference type="Pfam" id="PF13354">
    <property type="entry name" value="Beta-lactamase2"/>
    <property type="match status" value="1"/>
</dbReference>